<evidence type="ECO:0000256" key="1">
    <source>
        <dbReference type="SAM" id="MobiDB-lite"/>
    </source>
</evidence>
<evidence type="ECO:0000313" key="3">
    <source>
        <dbReference type="Proteomes" id="UP001372834"/>
    </source>
</evidence>
<reference evidence="2 3" key="1">
    <citation type="submission" date="2023-10" db="EMBL/GenBank/DDBJ databases">
        <title>Genomes of two closely related lineages of the louse Polyplax serrata with different host specificities.</title>
        <authorList>
            <person name="Martinu J."/>
            <person name="Tarabai H."/>
            <person name="Stefka J."/>
            <person name="Hypsa V."/>
        </authorList>
    </citation>
    <scope>NUCLEOTIDE SEQUENCE [LARGE SCALE GENOMIC DNA]</scope>
    <source>
        <strain evidence="2">HR10_N</strain>
    </source>
</reference>
<gene>
    <name evidence="2" type="ORF">RUM43_013217</name>
</gene>
<feature type="compositionally biased region" description="Acidic residues" evidence="1">
    <location>
        <begin position="111"/>
        <end position="143"/>
    </location>
</feature>
<dbReference type="Proteomes" id="UP001372834">
    <property type="component" value="Unassembled WGS sequence"/>
</dbReference>
<organism evidence="2 3">
    <name type="scientific">Polyplax serrata</name>
    <name type="common">Common mouse louse</name>
    <dbReference type="NCBI Taxonomy" id="468196"/>
    <lineage>
        <taxon>Eukaryota</taxon>
        <taxon>Metazoa</taxon>
        <taxon>Ecdysozoa</taxon>
        <taxon>Arthropoda</taxon>
        <taxon>Hexapoda</taxon>
        <taxon>Insecta</taxon>
        <taxon>Pterygota</taxon>
        <taxon>Neoptera</taxon>
        <taxon>Paraneoptera</taxon>
        <taxon>Psocodea</taxon>
        <taxon>Troctomorpha</taxon>
        <taxon>Phthiraptera</taxon>
        <taxon>Anoplura</taxon>
        <taxon>Polyplacidae</taxon>
        <taxon>Polyplax</taxon>
    </lineage>
</organism>
<dbReference type="AlphaFoldDB" id="A0AAN8PTF2"/>
<sequence>MHQERSSFINKLVSFGSNNRSQNLSQVDLVPFEADLPWRHKCTTESVTSSTRRTWQNQARFINIDEYGSDALKQMETLVGKSADFDLIMEDDGVENNGNDDNDYDAYKTGDDEEAEEEEEEEDGEEEDDDEEYSFNILDGDEEEPKKRKKTKKNKGIVCSGM</sequence>
<name>A0AAN8PTF2_POLSC</name>
<evidence type="ECO:0000313" key="2">
    <source>
        <dbReference type="EMBL" id="KAK6618826.1"/>
    </source>
</evidence>
<feature type="region of interest" description="Disordered" evidence="1">
    <location>
        <begin position="90"/>
        <end position="162"/>
    </location>
</feature>
<dbReference type="EMBL" id="JAWJWE010000041">
    <property type="protein sequence ID" value="KAK6618826.1"/>
    <property type="molecule type" value="Genomic_DNA"/>
</dbReference>
<accession>A0AAN8PTF2</accession>
<proteinExistence type="predicted"/>
<comment type="caution">
    <text evidence="2">The sequence shown here is derived from an EMBL/GenBank/DDBJ whole genome shotgun (WGS) entry which is preliminary data.</text>
</comment>
<feature type="compositionally biased region" description="Acidic residues" evidence="1">
    <location>
        <begin position="90"/>
        <end position="104"/>
    </location>
</feature>
<protein>
    <submittedName>
        <fullName evidence="2">Uncharacterized protein</fullName>
    </submittedName>
</protein>